<feature type="compositionally biased region" description="Low complexity" evidence="1">
    <location>
        <begin position="163"/>
        <end position="181"/>
    </location>
</feature>
<dbReference type="PANTHER" id="PTHR34475">
    <property type="match status" value="1"/>
</dbReference>
<feature type="region of interest" description="Disordered" evidence="1">
    <location>
        <begin position="150"/>
        <end position="214"/>
    </location>
</feature>
<gene>
    <name evidence="4" type="ORF">GGD89_001236</name>
</gene>
<feature type="transmembrane region" description="Helical" evidence="2">
    <location>
        <begin position="99"/>
        <end position="122"/>
    </location>
</feature>
<evidence type="ECO:0000313" key="5">
    <source>
        <dbReference type="Proteomes" id="UP000554286"/>
    </source>
</evidence>
<evidence type="ECO:0000259" key="3">
    <source>
        <dbReference type="Pfam" id="PF13464"/>
    </source>
</evidence>
<dbReference type="AlphaFoldDB" id="A0A7W6RBU3"/>
<dbReference type="InterPro" id="IPR050400">
    <property type="entry name" value="Bact_Cytoskel_RodZ"/>
</dbReference>
<keyword evidence="2" id="KW-0812">Transmembrane</keyword>
<feature type="compositionally biased region" description="Pro residues" evidence="1">
    <location>
        <begin position="188"/>
        <end position="198"/>
    </location>
</feature>
<organism evidence="4 5">
    <name type="scientific">Roseospira visakhapatnamensis</name>
    <dbReference type="NCBI Taxonomy" id="390880"/>
    <lineage>
        <taxon>Bacteria</taxon>
        <taxon>Pseudomonadati</taxon>
        <taxon>Pseudomonadota</taxon>
        <taxon>Alphaproteobacteria</taxon>
        <taxon>Rhodospirillales</taxon>
        <taxon>Rhodospirillaceae</taxon>
        <taxon>Roseospira</taxon>
    </lineage>
</organism>
<dbReference type="PANTHER" id="PTHR34475:SF1">
    <property type="entry name" value="CYTOSKELETON PROTEIN RODZ"/>
    <property type="match status" value="1"/>
</dbReference>
<feature type="compositionally biased region" description="Low complexity" evidence="1">
    <location>
        <begin position="199"/>
        <end position="210"/>
    </location>
</feature>
<dbReference type="InterPro" id="IPR010982">
    <property type="entry name" value="Lambda_DNA-bd_dom_sf"/>
</dbReference>
<evidence type="ECO:0000313" key="4">
    <source>
        <dbReference type="EMBL" id="MBB4265614.1"/>
    </source>
</evidence>
<keyword evidence="5" id="KW-1185">Reference proteome</keyword>
<feature type="compositionally biased region" description="Low complexity" evidence="1">
    <location>
        <begin position="302"/>
        <end position="321"/>
    </location>
</feature>
<dbReference type="Proteomes" id="UP000554286">
    <property type="component" value="Unassembled WGS sequence"/>
</dbReference>
<evidence type="ECO:0000256" key="1">
    <source>
        <dbReference type="SAM" id="MobiDB-lite"/>
    </source>
</evidence>
<feature type="compositionally biased region" description="Low complexity" evidence="1">
    <location>
        <begin position="367"/>
        <end position="383"/>
    </location>
</feature>
<proteinExistence type="predicted"/>
<reference evidence="4 5" key="1">
    <citation type="submission" date="2020-08" db="EMBL/GenBank/DDBJ databases">
        <title>Genome sequencing of Purple Non-Sulfur Bacteria from various extreme environments.</title>
        <authorList>
            <person name="Mayer M."/>
        </authorList>
    </citation>
    <scope>NUCLEOTIDE SEQUENCE [LARGE SCALE GENOMIC DNA]</scope>
    <source>
        <strain evidence="4 5">JA131</strain>
    </source>
</reference>
<feature type="domain" description="Cytoskeleton protein RodZ-like C-terminal" evidence="3">
    <location>
        <begin position="417"/>
        <end position="478"/>
    </location>
</feature>
<feature type="compositionally biased region" description="Pro residues" evidence="1">
    <location>
        <begin position="152"/>
        <end position="162"/>
    </location>
</feature>
<sequence>MTPGHVGSLLQEARLRQGHDLRIIADDLRIRYQYLLAIEAGHYDDLPGPAYAAGFVRGYAEYLGLPAEDTLRRFRDETQPRAGRINHLEFPTPANDGGIPAGAFLLVALIVAGCAYGIWFWLSSNGKTMADLVADIPTVVADLVGDLSDAVPPLPPPPPRASPAPMTEAGAADAVASASDQAFDEPSGPDPDPAPSPPGTASAMDMARADPPAPTREANRLEALLDAPSIEETAIAGPDPAAVDAAPDTTDAPPSAPVAEDPDPAPNTAPIAADGPQAAVSTVAVEGIPRPPSEPDADADTDTNTGASADAGTGTAPAAEDATPDDVAAEDMAAEPDMPDAETVAVAAAPEPEVPEIPVLTVPAVPETAEPAESAEPPVAAVDPEPETEPEPDREPAYVGRAAPSDVRAAGGAARIVLRANRDAWIQLRRNGDLVLRRLLRRGDVYAVPPDGGYILNTSNAGGLEVYVDGRRVRDLGPAGAPRSGVRLSPRALN</sequence>
<dbReference type="Pfam" id="PF13464">
    <property type="entry name" value="RodZ_C"/>
    <property type="match status" value="1"/>
</dbReference>
<dbReference type="Gene3D" id="1.10.260.40">
    <property type="entry name" value="lambda repressor-like DNA-binding domains"/>
    <property type="match status" value="1"/>
</dbReference>
<keyword evidence="2" id="KW-0472">Membrane</keyword>
<comment type="caution">
    <text evidence="4">The sequence shown here is derived from an EMBL/GenBank/DDBJ whole genome shotgun (WGS) entry which is preliminary data.</text>
</comment>
<evidence type="ECO:0000256" key="2">
    <source>
        <dbReference type="SAM" id="Phobius"/>
    </source>
</evidence>
<dbReference type="InterPro" id="IPR025194">
    <property type="entry name" value="RodZ-like_C"/>
</dbReference>
<keyword evidence="2" id="KW-1133">Transmembrane helix</keyword>
<feature type="compositionally biased region" description="Low complexity" evidence="1">
    <location>
        <begin position="239"/>
        <end position="259"/>
    </location>
</feature>
<accession>A0A7W6RBU3</accession>
<protein>
    <submittedName>
        <fullName evidence="4">Cytoskeletal protein RodZ</fullName>
    </submittedName>
</protein>
<feature type="compositionally biased region" description="Acidic residues" evidence="1">
    <location>
        <begin position="322"/>
        <end position="340"/>
    </location>
</feature>
<name>A0A7W6RBU3_9PROT</name>
<dbReference type="GO" id="GO:0003677">
    <property type="term" value="F:DNA binding"/>
    <property type="evidence" value="ECO:0007669"/>
    <property type="project" value="InterPro"/>
</dbReference>
<feature type="region of interest" description="Disordered" evidence="1">
    <location>
        <begin position="367"/>
        <end position="398"/>
    </location>
</feature>
<feature type="region of interest" description="Disordered" evidence="1">
    <location>
        <begin position="239"/>
        <end position="341"/>
    </location>
</feature>
<dbReference type="EMBL" id="JACIGK010000007">
    <property type="protein sequence ID" value="MBB4265614.1"/>
    <property type="molecule type" value="Genomic_DNA"/>
</dbReference>
<dbReference type="Pfam" id="PF13413">
    <property type="entry name" value="HTH_25"/>
    <property type="match status" value="1"/>
</dbReference>
<dbReference type="RefSeq" id="WP_184043238.1">
    <property type="nucleotide sequence ID" value="NZ_JACIGK010000007.1"/>
</dbReference>